<feature type="domain" description="PARP alpha-helical" evidence="1">
    <location>
        <begin position="1"/>
        <end position="86"/>
    </location>
</feature>
<protein>
    <submittedName>
        <fullName evidence="2">AT hook containing protein</fullName>
    </submittedName>
</protein>
<organism evidence="2">
    <name type="scientific">Siphoviridae sp. ctMYJ33</name>
    <dbReference type="NCBI Taxonomy" id="2825461"/>
    <lineage>
        <taxon>Viruses</taxon>
        <taxon>Duplodnaviria</taxon>
        <taxon>Heunggongvirae</taxon>
        <taxon>Uroviricota</taxon>
        <taxon>Caudoviricetes</taxon>
    </lineage>
</organism>
<name>A0A8S5PAQ3_9CAUD</name>
<sequence length="140" mass="16731">MRDKLIIDKIKNAICILDDIDDMIRTQSIELQKVDYKLSDLYHLIENNELSDEASINVVKEIHDLRKERRSLNNEHDLELAYQNQKSKMIGNDSRQFIMAEINKTNKRLNSEYKNRVYTEEEIEKLISPKKKRGRPRKEQ</sequence>
<evidence type="ECO:0000313" key="2">
    <source>
        <dbReference type="EMBL" id="DAE03693.1"/>
    </source>
</evidence>
<dbReference type="InterPro" id="IPR004102">
    <property type="entry name" value="Poly(ADP-ribose)pol_reg_dom"/>
</dbReference>
<dbReference type="EMBL" id="BK015370">
    <property type="protein sequence ID" value="DAE03693.1"/>
    <property type="molecule type" value="Genomic_DNA"/>
</dbReference>
<evidence type="ECO:0000259" key="1">
    <source>
        <dbReference type="PROSITE" id="PS51060"/>
    </source>
</evidence>
<dbReference type="GO" id="GO:0003950">
    <property type="term" value="F:NAD+ poly-ADP-ribosyltransferase activity"/>
    <property type="evidence" value="ECO:0007669"/>
    <property type="project" value="InterPro"/>
</dbReference>
<reference evidence="2" key="1">
    <citation type="journal article" date="2021" name="Proc. Natl. Acad. Sci. U.S.A.">
        <title>A Catalog of Tens of Thousands of Viruses from Human Metagenomes Reveals Hidden Associations with Chronic Diseases.</title>
        <authorList>
            <person name="Tisza M.J."/>
            <person name="Buck C.B."/>
        </authorList>
    </citation>
    <scope>NUCLEOTIDE SEQUENCE</scope>
    <source>
        <strain evidence="2">CtMYJ33</strain>
    </source>
</reference>
<accession>A0A8S5PAQ3</accession>
<dbReference type="PROSITE" id="PS51060">
    <property type="entry name" value="PARP_ALPHA_HD"/>
    <property type="match status" value="1"/>
</dbReference>
<proteinExistence type="predicted"/>